<dbReference type="FunFam" id="3.30.200.20:FF:000489">
    <property type="entry name" value="Inactive receptor-like serine/threonine-protein kinase"/>
    <property type="match status" value="1"/>
</dbReference>
<keyword evidence="3" id="KW-0732">Signal</keyword>
<keyword evidence="12" id="KW-1185">Reference proteome</keyword>
<gene>
    <name evidence="11" type="ORF">DCAR_0205850</name>
</gene>
<dbReference type="Pfam" id="PF08263">
    <property type="entry name" value="LRRNT_2"/>
    <property type="match status" value="1"/>
</dbReference>
<keyword evidence="6 9" id="KW-0472">Membrane</keyword>
<evidence type="ECO:0000256" key="2">
    <source>
        <dbReference type="ARBA" id="ARBA00022692"/>
    </source>
</evidence>
<dbReference type="InterPro" id="IPR013210">
    <property type="entry name" value="LRR_N_plant-typ"/>
</dbReference>
<dbReference type="InterPro" id="IPR032675">
    <property type="entry name" value="LRR_dom_sf"/>
</dbReference>
<dbReference type="GO" id="GO:0005524">
    <property type="term" value="F:ATP binding"/>
    <property type="evidence" value="ECO:0007669"/>
    <property type="project" value="InterPro"/>
</dbReference>
<dbReference type="FunFam" id="3.80.10.10:FF:000400">
    <property type="entry name" value="Nuclear pore complex protein NUP107"/>
    <property type="match status" value="1"/>
</dbReference>
<evidence type="ECO:0000313" key="11">
    <source>
        <dbReference type="EMBL" id="WOG86633.1"/>
    </source>
</evidence>
<dbReference type="Gene3D" id="1.10.510.10">
    <property type="entry name" value="Transferase(Phosphotransferase) domain 1"/>
    <property type="match status" value="1"/>
</dbReference>
<dbReference type="InterPro" id="IPR011009">
    <property type="entry name" value="Kinase-like_dom_sf"/>
</dbReference>
<dbReference type="Pfam" id="PF13855">
    <property type="entry name" value="LRR_8"/>
    <property type="match status" value="1"/>
</dbReference>
<evidence type="ECO:0000256" key="1">
    <source>
        <dbReference type="ARBA" id="ARBA00022614"/>
    </source>
</evidence>
<accession>A0AAF0WEG3</accession>
<reference evidence="11" key="1">
    <citation type="journal article" date="2016" name="Nat. Genet.">
        <title>A high-quality carrot genome assembly provides new insights into carotenoid accumulation and asterid genome evolution.</title>
        <authorList>
            <person name="Iorizzo M."/>
            <person name="Ellison S."/>
            <person name="Senalik D."/>
            <person name="Zeng P."/>
            <person name="Satapoomin P."/>
            <person name="Huang J."/>
            <person name="Bowman M."/>
            <person name="Iovene M."/>
            <person name="Sanseverino W."/>
            <person name="Cavagnaro P."/>
            <person name="Yildiz M."/>
            <person name="Macko-Podgorni A."/>
            <person name="Moranska E."/>
            <person name="Grzebelus E."/>
            <person name="Grzebelus D."/>
            <person name="Ashrafi H."/>
            <person name="Zheng Z."/>
            <person name="Cheng S."/>
            <person name="Spooner D."/>
            <person name="Van Deynze A."/>
            <person name="Simon P."/>
        </authorList>
    </citation>
    <scope>NUCLEOTIDE SEQUENCE</scope>
    <source>
        <tissue evidence="11">Leaf</tissue>
    </source>
</reference>
<keyword evidence="2 9" id="KW-0812">Transmembrane</keyword>
<feature type="domain" description="Protein kinase" evidence="10">
    <location>
        <begin position="418"/>
        <end position="686"/>
    </location>
</feature>
<dbReference type="PANTHER" id="PTHR46084">
    <property type="entry name" value="PROTEIN MALE DISCOVERER 2"/>
    <property type="match status" value="1"/>
</dbReference>
<feature type="transmembrane region" description="Helical" evidence="9">
    <location>
        <begin position="357"/>
        <end position="377"/>
    </location>
</feature>
<dbReference type="Proteomes" id="UP000077755">
    <property type="component" value="Chromosome 2"/>
</dbReference>
<keyword evidence="5 9" id="KW-1133">Transmembrane helix</keyword>
<dbReference type="SUPFAM" id="SSF52058">
    <property type="entry name" value="L domain-like"/>
    <property type="match status" value="1"/>
</dbReference>
<evidence type="ECO:0000256" key="5">
    <source>
        <dbReference type="ARBA" id="ARBA00022989"/>
    </source>
</evidence>
<evidence type="ECO:0000256" key="6">
    <source>
        <dbReference type="ARBA" id="ARBA00023136"/>
    </source>
</evidence>
<name>A0AAF0WEG3_DAUCS</name>
<sequence>MGVRLNTTGIQLSSFTFFILLLKIQGHCFLNSEGLVLLAFRAAVEMDPQGAFRDWNPDDCNPCMWSGVHCVDGQVQMLNLNGLSLEGLLAPDLGKLSHLRILILSQNQFSGSIPKEFGGLAMLEIMDLRNNSLNGTIPSEIGAMPALKCLLLHNNKFEGVASSQHENIEMPSELQSDGSPVTGAAAEYGCLNRKFGHCISHCDILSLKKTEAFMRSESVLKAELFTTQIKETLNRYRPIMPSFKSEEGSSSENAEDCCENLTSAIEPHIKSAVNSIRRRLAEESTNLAATPASGSFPEEPIIALPSTRSSGSFPAVPKEKKNTSLAHAETPQVPHHAAAKPKKLEEADRHSGEKWKYLVGVLVALFVVLVATIIFFVCRTRAVKNITPWKSGLSGQLQKAFVTGVPKLNLHELETACEEFSNIIETHESCTVYKGTLTSGVEISVTSTTVPSRRRWSRRSEIGYRKQIDSLSRINHKNFVNLIGYCEENEPFVRMMVFEFSPNGTLFEHLHIKELEHLDWNARVRIIMGTTYCLQYMHDLIPPLPHSNLKSDAIFLTDDYAAKVAEIEFWNDLHYKSRVTTADDSGNCELPPLPDVETDVYKYGILLLEIVSGRLPYSEEQGSITKWASEYLEDSRKFKLMIDPILKSFKNDELEVICNVLQECIQQDPRKRPTINEIIPKLREVIKVSPDAATPRLSPLWWAELEILSAEAA</sequence>
<dbReference type="SUPFAM" id="SSF56112">
    <property type="entry name" value="Protein kinase-like (PK-like)"/>
    <property type="match status" value="1"/>
</dbReference>
<dbReference type="GO" id="GO:0004672">
    <property type="term" value="F:protein kinase activity"/>
    <property type="evidence" value="ECO:0007669"/>
    <property type="project" value="InterPro"/>
</dbReference>
<keyword evidence="1" id="KW-0433">Leucine-rich repeat</keyword>
<evidence type="ECO:0000256" key="8">
    <source>
        <dbReference type="SAM" id="MobiDB-lite"/>
    </source>
</evidence>
<dbReference type="Gene3D" id="3.30.200.20">
    <property type="entry name" value="Phosphorylase Kinase, domain 1"/>
    <property type="match status" value="1"/>
</dbReference>
<dbReference type="PROSITE" id="PS50011">
    <property type="entry name" value="PROTEIN_KINASE_DOM"/>
    <property type="match status" value="1"/>
</dbReference>
<dbReference type="InterPro" id="IPR001611">
    <property type="entry name" value="Leu-rich_rpt"/>
</dbReference>
<dbReference type="InterPro" id="IPR001245">
    <property type="entry name" value="Ser-Thr/Tyr_kinase_cat_dom"/>
</dbReference>
<organism evidence="11 12">
    <name type="scientific">Daucus carota subsp. sativus</name>
    <name type="common">Carrot</name>
    <dbReference type="NCBI Taxonomy" id="79200"/>
    <lineage>
        <taxon>Eukaryota</taxon>
        <taxon>Viridiplantae</taxon>
        <taxon>Streptophyta</taxon>
        <taxon>Embryophyta</taxon>
        <taxon>Tracheophyta</taxon>
        <taxon>Spermatophyta</taxon>
        <taxon>Magnoliopsida</taxon>
        <taxon>eudicotyledons</taxon>
        <taxon>Gunneridae</taxon>
        <taxon>Pentapetalae</taxon>
        <taxon>asterids</taxon>
        <taxon>campanulids</taxon>
        <taxon>Apiales</taxon>
        <taxon>Apiaceae</taxon>
        <taxon>Apioideae</taxon>
        <taxon>Scandiceae</taxon>
        <taxon>Daucinae</taxon>
        <taxon>Daucus</taxon>
        <taxon>Daucus sect. Daucus</taxon>
    </lineage>
</organism>
<keyword evidence="4" id="KW-0677">Repeat</keyword>
<dbReference type="PANTHER" id="PTHR46084:SF1">
    <property type="entry name" value="PROTEIN MALE DISCOVERER 2"/>
    <property type="match status" value="1"/>
</dbReference>
<comment type="subcellular location">
    <subcellularLocation>
        <location evidence="7">Endomembrane system</location>
        <topology evidence="7">Single-pass type I membrane protein</topology>
    </subcellularLocation>
</comment>
<evidence type="ECO:0000313" key="12">
    <source>
        <dbReference type="Proteomes" id="UP000077755"/>
    </source>
</evidence>
<dbReference type="EMBL" id="CP093344">
    <property type="protein sequence ID" value="WOG86633.1"/>
    <property type="molecule type" value="Genomic_DNA"/>
</dbReference>
<dbReference type="Gene3D" id="3.80.10.10">
    <property type="entry name" value="Ribonuclease Inhibitor"/>
    <property type="match status" value="1"/>
</dbReference>
<evidence type="ECO:0000256" key="4">
    <source>
        <dbReference type="ARBA" id="ARBA00022737"/>
    </source>
</evidence>
<feature type="region of interest" description="Disordered" evidence="8">
    <location>
        <begin position="306"/>
        <end position="346"/>
    </location>
</feature>
<evidence type="ECO:0000256" key="7">
    <source>
        <dbReference type="ARBA" id="ARBA00046288"/>
    </source>
</evidence>
<evidence type="ECO:0000256" key="3">
    <source>
        <dbReference type="ARBA" id="ARBA00022729"/>
    </source>
</evidence>
<dbReference type="GO" id="GO:0012505">
    <property type="term" value="C:endomembrane system"/>
    <property type="evidence" value="ECO:0007669"/>
    <property type="project" value="UniProtKB-SubCell"/>
</dbReference>
<evidence type="ECO:0000256" key="9">
    <source>
        <dbReference type="SAM" id="Phobius"/>
    </source>
</evidence>
<dbReference type="InterPro" id="IPR000719">
    <property type="entry name" value="Prot_kinase_dom"/>
</dbReference>
<dbReference type="AlphaFoldDB" id="A0AAF0WEG3"/>
<evidence type="ECO:0000259" key="10">
    <source>
        <dbReference type="PROSITE" id="PS50011"/>
    </source>
</evidence>
<dbReference type="Pfam" id="PF07714">
    <property type="entry name" value="PK_Tyr_Ser-Thr"/>
    <property type="match status" value="1"/>
</dbReference>
<proteinExistence type="predicted"/>
<protein>
    <recommendedName>
        <fullName evidence="10">Protein kinase domain-containing protein</fullName>
    </recommendedName>
</protein>
<reference evidence="11" key="2">
    <citation type="submission" date="2022-03" db="EMBL/GenBank/DDBJ databases">
        <title>Draft title - Genomic analysis of global carrot germplasm unveils the trajectory of domestication and the origin of high carotenoid orange carrot.</title>
        <authorList>
            <person name="Iorizzo M."/>
            <person name="Ellison S."/>
            <person name="Senalik D."/>
            <person name="Macko-Podgorni A."/>
            <person name="Grzebelus D."/>
            <person name="Bostan H."/>
            <person name="Rolling W."/>
            <person name="Curaba J."/>
            <person name="Simon P."/>
        </authorList>
    </citation>
    <scope>NUCLEOTIDE SEQUENCE</scope>
    <source>
        <tissue evidence="11">Leaf</tissue>
    </source>
</reference>